<accession>A0A8I0K3H7</accession>
<dbReference type="InterPro" id="IPR027417">
    <property type="entry name" value="P-loop_NTPase"/>
</dbReference>
<name>A0A8I0K3H7_9ACTN</name>
<keyword evidence="8 9" id="KW-0472">Membrane</keyword>
<keyword evidence="10" id="KW-0732">Signal</keyword>
<evidence type="ECO:0000256" key="8">
    <source>
        <dbReference type="ARBA" id="ARBA00023136"/>
    </source>
</evidence>
<keyword evidence="6" id="KW-0067">ATP-binding</keyword>
<proteinExistence type="inferred from homology"/>
<evidence type="ECO:0000256" key="1">
    <source>
        <dbReference type="ARBA" id="ARBA00004651"/>
    </source>
</evidence>
<evidence type="ECO:0000256" key="2">
    <source>
        <dbReference type="ARBA" id="ARBA00006683"/>
    </source>
</evidence>
<dbReference type="GO" id="GO:0004715">
    <property type="term" value="F:non-membrane spanning protein tyrosine kinase activity"/>
    <property type="evidence" value="ECO:0007669"/>
    <property type="project" value="UniProtKB-EC"/>
</dbReference>
<feature type="domain" description="Polysaccharide chain length determinant N-terminal" evidence="11">
    <location>
        <begin position="3"/>
        <end position="89"/>
    </location>
</feature>
<evidence type="ECO:0000256" key="7">
    <source>
        <dbReference type="ARBA" id="ARBA00022989"/>
    </source>
</evidence>
<dbReference type="Pfam" id="PF10609">
    <property type="entry name" value="ParA"/>
    <property type="match status" value="1"/>
</dbReference>
<keyword evidence="12" id="KW-0418">Kinase</keyword>
<protein>
    <submittedName>
        <fullName evidence="12">Polysaccharide biosynthesis tyrosine autokinase</fullName>
        <ecNumber evidence="12">2.7.10.2</ecNumber>
    </submittedName>
</protein>
<evidence type="ECO:0000313" key="12">
    <source>
        <dbReference type="EMBL" id="MBC9227575.1"/>
    </source>
</evidence>
<evidence type="ECO:0000256" key="6">
    <source>
        <dbReference type="ARBA" id="ARBA00022840"/>
    </source>
</evidence>
<dbReference type="GO" id="GO:0005524">
    <property type="term" value="F:ATP binding"/>
    <property type="evidence" value="ECO:0007669"/>
    <property type="project" value="UniProtKB-KW"/>
</dbReference>
<dbReference type="InterPro" id="IPR033756">
    <property type="entry name" value="YlxH/NBP35"/>
</dbReference>
<keyword evidence="12" id="KW-0808">Transferase</keyword>
<gene>
    <name evidence="12" type="ORF">IBG24_14755</name>
</gene>
<sequence length="455" mass="47871">MTLHAYVKTIQRHAIAIVLCTVLGAIVGYAHAANTDPTYRSNASVLLTTDIGGNASDINQSSNYLQNIVASYVLLAGSDTVLTKVVDELGLDITARQLSRSVDVSSPLNTVVIDLAVVAGDPDDAQRIARSLTRNLSSVVARVSPKDKTGKPVLRLSTIGEATLPQVPIAPNTRREMLLGAAIGLLLGAIYAFARRFVGEGVRDAEDVSSVTDLPVVGEIVESGRKVSFLSAVLNDSRGPQAESVQGLVANLSFLDMDSGLASLVVTSATPQESKSSVAVALAASLAGAGRQVLLVDCDLRNPSVGKLTGLEDAVGVSNVLSGQFTVTEAVQQWLPGVDVLSAGPVPPNPAQMLSSPRFAALIQEVEKTYDFVLVDSAPVLVAADAVWLGHSTDGVLLLCRRGRVSTAKLSRALEILRTGQTNTLGVVLTRMRARGGRYGRYGRYGEDVSEFNQS</sequence>
<evidence type="ECO:0000313" key="13">
    <source>
        <dbReference type="Proteomes" id="UP000620591"/>
    </source>
</evidence>
<dbReference type="GO" id="GO:0005886">
    <property type="term" value="C:plasma membrane"/>
    <property type="evidence" value="ECO:0007669"/>
    <property type="project" value="UniProtKB-SubCell"/>
</dbReference>
<feature type="transmembrane region" description="Helical" evidence="9">
    <location>
        <begin position="177"/>
        <end position="194"/>
    </location>
</feature>
<evidence type="ECO:0000256" key="10">
    <source>
        <dbReference type="SAM" id="SignalP"/>
    </source>
</evidence>
<dbReference type="EMBL" id="JACTVM010000004">
    <property type="protein sequence ID" value="MBC9227575.1"/>
    <property type="molecule type" value="Genomic_DNA"/>
</dbReference>
<dbReference type="SUPFAM" id="SSF52540">
    <property type="entry name" value="P-loop containing nucleoside triphosphate hydrolases"/>
    <property type="match status" value="1"/>
</dbReference>
<dbReference type="InterPro" id="IPR005702">
    <property type="entry name" value="Wzc-like_C"/>
</dbReference>
<dbReference type="InterPro" id="IPR050445">
    <property type="entry name" value="Bact_polysacc_biosynth/exp"/>
</dbReference>
<dbReference type="PANTHER" id="PTHR32309">
    <property type="entry name" value="TYROSINE-PROTEIN KINASE"/>
    <property type="match status" value="1"/>
</dbReference>
<evidence type="ECO:0000256" key="9">
    <source>
        <dbReference type="SAM" id="Phobius"/>
    </source>
</evidence>
<dbReference type="Pfam" id="PF02706">
    <property type="entry name" value="Wzz"/>
    <property type="match status" value="1"/>
</dbReference>
<keyword evidence="4 9" id="KW-0812">Transmembrane</keyword>
<feature type="signal peptide" evidence="10">
    <location>
        <begin position="1"/>
        <end position="32"/>
    </location>
</feature>
<comment type="caution">
    <text evidence="12">The sequence shown here is derived from an EMBL/GenBank/DDBJ whole genome shotgun (WGS) entry which is preliminary data.</text>
</comment>
<keyword evidence="3" id="KW-1003">Cell membrane</keyword>
<comment type="similarity">
    <text evidence="2">Belongs to the CpsC/CapA family.</text>
</comment>
<evidence type="ECO:0000259" key="11">
    <source>
        <dbReference type="Pfam" id="PF02706"/>
    </source>
</evidence>
<organism evidence="12 13">
    <name type="scientific">Aeromicrobium senzhongii</name>
    <dbReference type="NCBI Taxonomy" id="2663859"/>
    <lineage>
        <taxon>Bacteria</taxon>
        <taxon>Bacillati</taxon>
        <taxon>Actinomycetota</taxon>
        <taxon>Actinomycetes</taxon>
        <taxon>Propionibacteriales</taxon>
        <taxon>Nocardioidaceae</taxon>
        <taxon>Aeromicrobium</taxon>
    </lineage>
</organism>
<dbReference type="InterPro" id="IPR003856">
    <property type="entry name" value="LPS_length_determ_N"/>
</dbReference>
<dbReference type="EC" id="2.7.10.2" evidence="12"/>
<dbReference type="Proteomes" id="UP000620591">
    <property type="component" value="Unassembled WGS sequence"/>
</dbReference>
<comment type="subcellular location">
    <subcellularLocation>
        <location evidence="1">Cell membrane</location>
        <topology evidence="1">Multi-pass membrane protein</topology>
    </subcellularLocation>
</comment>
<dbReference type="Gene3D" id="3.40.50.300">
    <property type="entry name" value="P-loop containing nucleotide triphosphate hydrolases"/>
    <property type="match status" value="1"/>
</dbReference>
<evidence type="ECO:0000256" key="5">
    <source>
        <dbReference type="ARBA" id="ARBA00022741"/>
    </source>
</evidence>
<dbReference type="CDD" id="cd05387">
    <property type="entry name" value="BY-kinase"/>
    <property type="match status" value="1"/>
</dbReference>
<evidence type="ECO:0000256" key="4">
    <source>
        <dbReference type="ARBA" id="ARBA00022692"/>
    </source>
</evidence>
<dbReference type="RefSeq" id="WP_187770011.1">
    <property type="nucleotide sequence ID" value="NZ_JACTVM010000004.1"/>
</dbReference>
<keyword evidence="5" id="KW-0547">Nucleotide-binding</keyword>
<dbReference type="PANTHER" id="PTHR32309:SF31">
    <property type="entry name" value="CAPSULAR EXOPOLYSACCHARIDE FAMILY"/>
    <property type="match status" value="1"/>
</dbReference>
<evidence type="ECO:0000256" key="3">
    <source>
        <dbReference type="ARBA" id="ARBA00022475"/>
    </source>
</evidence>
<reference evidence="12" key="1">
    <citation type="submission" date="2020-09" db="EMBL/GenBank/DDBJ databases">
        <title>Novel species in genus Aeromicrobium.</title>
        <authorList>
            <person name="Zhang G."/>
        </authorList>
    </citation>
    <scope>NUCLEOTIDE SEQUENCE</scope>
    <source>
        <strain evidence="12">Zg-636</strain>
    </source>
</reference>
<dbReference type="AlphaFoldDB" id="A0A8I0K3H7"/>
<dbReference type="NCBIfam" id="TIGR01007">
    <property type="entry name" value="eps_fam"/>
    <property type="match status" value="1"/>
</dbReference>
<keyword evidence="7 9" id="KW-1133">Transmembrane helix</keyword>
<feature type="chain" id="PRO_5034166894" evidence="10">
    <location>
        <begin position="33"/>
        <end position="455"/>
    </location>
</feature>